<accession>A0ACD5C3H0</accession>
<name>A0ACD5C3H0_9SPHI</name>
<reference evidence="1" key="1">
    <citation type="submission" date="2024-04" db="EMBL/GenBank/DDBJ databases">
        <title>Complete genome sequence of Sphingobacterium thalpophiium BAA-1094.</title>
        <authorList>
            <person name="Adaikpoh B.I."/>
        </authorList>
    </citation>
    <scope>NUCLEOTIDE SEQUENCE</scope>
    <source>
        <strain evidence="1">BAA-1094</strain>
    </source>
</reference>
<dbReference type="Proteomes" id="UP001485301">
    <property type="component" value="Chromosome"/>
</dbReference>
<sequence length="352" mass="40585">MSNQKYTSQEIDQFLANQCTAEEAKSIARYLEENTEELDKIEIFEHLVEEEMIVIAADQKELFLGTLIQPNKIVPLWRKYLAVASLIAVFLTSVFLIYRLQNDSVPIKSKDEINYVEIANQSLQDTLIILPDHSRILMNPKSKLRYPFDFKTNRSIRQLAGSILYKVAKDSVHPFRVNLDDIVTQAVGTEFWVSKQHNEIAITLLEGRVKLNSLDPYYELKDLYLEPGQICKIDKNNRKLNIAQLVTTHHTASVPNRSQRPYFGQGLEGVTWSTDEVVFDQVQLNRLIGQLEQQYHVKINVDGVNLQKQSFTGRVFVTDSLETLLQAICEINNLDYSIKNKTYYIKPKSKNK</sequence>
<organism evidence="1 2">
    <name type="scientific">Sphingobacterium thalpophilum</name>
    <dbReference type="NCBI Taxonomy" id="259"/>
    <lineage>
        <taxon>Bacteria</taxon>
        <taxon>Pseudomonadati</taxon>
        <taxon>Bacteroidota</taxon>
        <taxon>Sphingobacteriia</taxon>
        <taxon>Sphingobacteriales</taxon>
        <taxon>Sphingobacteriaceae</taxon>
        <taxon>Sphingobacterium</taxon>
    </lineage>
</organism>
<keyword evidence="2" id="KW-1185">Reference proteome</keyword>
<protein>
    <submittedName>
        <fullName evidence="1">FecR family protein</fullName>
    </submittedName>
</protein>
<proteinExistence type="predicted"/>
<dbReference type="EMBL" id="CP151087">
    <property type="protein sequence ID" value="WZN56232.1"/>
    <property type="molecule type" value="Genomic_DNA"/>
</dbReference>
<evidence type="ECO:0000313" key="2">
    <source>
        <dbReference type="Proteomes" id="UP001485301"/>
    </source>
</evidence>
<evidence type="ECO:0000313" key="1">
    <source>
        <dbReference type="EMBL" id="WZN56232.1"/>
    </source>
</evidence>
<gene>
    <name evidence="1" type="ORF">AACH28_01555</name>
</gene>